<dbReference type="AlphaFoldDB" id="A0A1G4G8M6"/>
<dbReference type="Pfam" id="PF19638">
    <property type="entry name" value="DUF6141"/>
    <property type="match status" value="1"/>
</dbReference>
<protein>
    <submittedName>
        <fullName evidence="2">Uncharacterized protein</fullName>
    </submittedName>
</protein>
<sequence>MMKQGPVEFYEVQRFRHWWGWVLLLGVDALMLWGVIQQLLFGKPWGTDPTSDIALVITAVVIIALSIALLRSKLITYIDAEGVYVKYFPFHLRYKRYDWNNISSVYLRRYSPLREYGGWGFRVSLKSGRAYNMSGNQGLQLVLMNGRRVLVGTRQPEQLADILVKLGKMKE</sequence>
<evidence type="ECO:0000313" key="2">
    <source>
        <dbReference type="EMBL" id="SCM58902.1"/>
    </source>
</evidence>
<name>A0A1G4G8M6_9BACT</name>
<keyword evidence="1" id="KW-1133">Transmembrane helix</keyword>
<feature type="transmembrane region" description="Helical" evidence="1">
    <location>
        <begin position="53"/>
        <end position="70"/>
    </location>
</feature>
<organism evidence="2 3">
    <name type="scientific">Petrimonas mucosa</name>
    <dbReference type="NCBI Taxonomy" id="1642646"/>
    <lineage>
        <taxon>Bacteria</taxon>
        <taxon>Pseudomonadati</taxon>
        <taxon>Bacteroidota</taxon>
        <taxon>Bacteroidia</taxon>
        <taxon>Bacteroidales</taxon>
        <taxon>Dysgonomonadaceae</taxon>
        <taxon>Petrimonas</taxon>
    </lineage>
</organism>
<gene>
    <name evidence="2" type="ORF">ING2E5A_2086</name>
</gene>
<keyword evidence="1" id="KW-0472">Membrane</keyword>
<proteinExistence type="predicted"/>
<dbReference type="InterPro" id="IPR046139">
    <property type="entry name" value="DUF6141"/>
</dbReference>
<dbReference type="RefSeq" id="WP_092031339.1">
    <property type="nucleotide sequence ID" value="NZ_DUQN01000098.1"/>
</dbReference>
<dbReference type="Proteomes" id="UP000178485">
    <property type="component" value="Chromosome i"/>
</dbReference>
<evidence type="ECO:0000256" key="1">
    <source>
        <dbReference type="SAM" id="Phobius"/>
    </source>
</evidence>
<keyword evidence="1" id="KW-0812">Transmembrane</keyword>
<keyword evidence="3" id="KW-1185">Reference proteome</keyword>
<dbReference type="STRING" id="1642646.ING2E5A_2086"/>
<dbReference type="KEGG" id="pmuc:ING2E5A_2086"/>
<accession>A0A1G4G8M6</accession>
<feature type="transmembrane region" description="Helical" evidence="1">
    <location>
        <begin position="21"/>
        <end position="41"/>
    </location>
</feature>
<dbReference type="EMBL" id="LT608328">
    <property type="protein sequence ID" value="SCM58902.1"/>
    <property type="molecule type" value="Genomic_DNA"/>
</dbReference>
<evidence type="ECO:0000313" key="3">
    <source>
        <dbReference type="Proteomes" id="UP000178485"/>
    </source>
</evidence>
<reference evidence="2 3" key="1">
    <citation type="submission" date="2016-08" db="EMBL/GenBank/DDBJ databases">
        <authorList>
            <person name="Seilhamer J.J."/>
        </authorList>
    </citation>
    <scope>NUCLEOTIDE SEQUENCE [LARGE SCALE GENOMIC DNA]</scope>
    <source>
        <strain evidence="2">ING2-E5A</strain>
    </source>
</reference>